<dbReference type="CDD" id="cd18095">
    <property type="entry name" value="SpoU-like_rRNA-MTase"/>
    <property type="match status" value="1"/>
</dbReference>
<reference evidence="5 6" key="1">
    <citation type="submission" date="2019-11" db="EMBL/GenBank/DDBJ databases">
        <title>Isolation of a new High Light Tolerant Cyanobacteria.</title>
        <authorList>
            <person name="Dobson Z."/>
            <person name="Vaughn N."/>
            <person name="Vaughn M."/>
            <person name="Fromme P."/>
            <person name="Mazor Y."/>
        </authorList>
    </citation>
    <scope>NUCLEOTIDE SEQUENCE [LARGE SCALE GENOMIC DNA]</scope>
    <source>
        <strain evidence="5 6">0216</strain>
    </source>
</reference>
<dbReference type="GO" id="GO:0003723">
    <property type="term" value="F:RNA binding"/>
    <property type="evidence" value="ECO:0007669"/>
    <property type="project" value="InterPro"/>
</dbReference>
<gene>
    <name evidence="5" type="ORF">GGC33_14385</name>
</gene>
<keyword evidence="3 5" id="KW-0808">Transferase</keyword>
<dbReference type="RefSeq" id="WP_155084414.1">
    <property type="nucleotide sequence ID" value="NZ_WMIA01000021.1"/>
</dbReference>
<name>A0A844H1Q5_9CHRO</name>
<keyword evidence="2 5" id="KW-0489">Methyltransferase</keyword>
<dbReference type="SUPFAM" id="SSF55315">
    <property type="entry name" value="L30e-like"/>
    <property type="match status" value="1"/>
</dbReference>
<comment type="similarity">
    <text evidence="1">Belongs to the class IV-like SAM-binding methyltransferase superfamily. RNA methyltransferase TrmH family.</text>
</comment>
<dbReference type="SUPFAM" id="SSF75217">
    <property type="entry name" value="alpha/beta knot"/>
    <property type="match status" value="1"/>
</dbReference>
<evidence type="ECO:0000256" key="2">
    <source>
        <dbReference type="ARBA" id="ARBA00022603"/>
    </source>
</evidence>
<dbReference type="InterPro" id="IPR029028">
    <property type="entry name" value="Alpha/beta_knot_MTases"/>
</dbReference>
<evidence type="ECO:0000313" key="5">
    <source>
        <dbReference type="EMBL" id="MTF40106.1"/>
    </source>
</evidence>
<proteinExistence type="inferred from homology"/>
<dbReference type="Gene3D" id="3.30.1330.30">
    <property type="match status" value="1"/>
</dbReference>
<dbReference type="InterPro" id="IPR013123">
    <property type="entry name" value="SpoU_subst-bd"/>
</dbReference>
<sequence>MLISAQNPLVKQVRKLHNSKERHRQNLHLLEGTNLISVALEVSYPLVTVLTTELWQKKNPFLWEKLQSQGERVETVSEEVMTKLATTVNPDGVVATAKRDSVVSHPRQNLQLGLILDRIQDPGNLGTIIRSSVAMGVDFIWLSRDCVDLDNPKVMRASVGEWFKIKAKVEDNLSLLITEYQEKGYQIIATDLQGDIKPWQVDLTAPTIILMGNESRGLSANLKNLATHKLKIPLFNGVESLNVAIASSLILHERMRQIEVRGLRG</sequence>
<dbReference type="InterPro" id="IPR053888">
    <property type="entry name" value="MRM3-like_sub_bind"/>
</dbReference>
<dbReference type="InterPro" id="IPR029026">
    <property type="entry name" value="tRNA_m1G_MTases_N"/>
</dbReference>
<dbReference type="PANTHER" id="PTHR43191">
    <property type="entry name" value="RRNA METHYLTRANSFERASE 3"/>
    <property type="match status" value="1"/>
</dbReference>
<accession>A0A844H1Q5</accession>
<organism evidence="5 6">
    <name type="scientific">Cyanobacterium aponinum 0216</name>
    <dbReference type="NCBI Taxonomy" id="2676140"/>
    <lineage>
        <taxon>Bacteria</taxon>
        <taxon>Bacillati</taxon>
        <taxon>Cyanobacteriota</taxon>
        <taxon>Cyanophyceae</taxon>
        <taxon>Oscillatoriophycideae</taxon>
        <taxon>Chroococcales</taxon>
        <taxon>Geminocystaceae</taxon>
        <taxon>Cyanobacterium</taxon>
    </lineage>
</organism>
<feature type="domain" description="RNA 2-O ribose methyltransferase substrate binding" evidence="4">
    <location>
        <begin position="29"/>
        <end position="103"/>
    </location>
</feature>
<dbReference type="EMBL" id="WMIA01000021">
    <property type="protein sequence ID" value="MTF40106.1"/>
    <property type="molecule type" value="Genomic_DNA"/>
</dbReference>
<evidence type="ECO:0000256" key="1">
    <source>
        <dbReference type="ARBA" id="ARBA00007228"/>
    </source>
</evidence>
<protein>
    <submittedName>
        <fullName evidence="5">RNA methyltransferase</fullName>
    </submittedName>
</protein>
<dbReference type="Proteomes" id="UP000437131">
    <property type="component" value="Unassembled WGS sequence"/>
</dbReference>
<dbReference type="PANTHER" id="PTHR43191:SF2">
    <property type="entry name" value="RRNA METHYLTRANSFERASE 3, MITOCHONDRIAL"/>
    <property type="match status" value="1"/>
</dbReference>
<dbReference type="GO" id="GO:0006396">
    <property type="term" value="P:RNA processing"/>
    <property type="evidence" value="ECO:0007669"/>
    <property type="project" value="InterPro"/>
</dbReference>
<evidence type="ECO:0000259" key="4">
    <source>
        <dbReference type="SMART" id="SM00967"/>
    </source>
</evidence>
<evidence type="ECO:0000256" key="3">
    <source>
        <dbReference type="ARBA" id="ARBA00022679"/>
    </source>
</evidence>
<dbReference type="AlphaFoldDB" id="A0A844H1Q5"/>
<dbReference type="InterPro" id="IPR001537">
    <property type="entry name" value="SpoU_MeTrfase"/>
</dbReference>
<dbReference type="GO" id="GO:0008173">
    <property type="term" value="F:RNA methyltransferase activity"/>
    <property type="evidence" value="ECO:0007669"/>
    <property type="project" value="InterPro"/>
</dbReference>
<dbReference type="GO" id="GO:0032259">
    <property type="term" value="P:methylation"/>
    <property type="evidence" value="ECO:0007669"/>
    <property type="project" value="UniProtKB-KW"/>
</dbReference>
<dbReference type="SMART" id="SM00967">
    <property type="entry name" value="SpoU_sub_bind"/>
    <property type="match status" value="1"/>
</dbReference>
<comment type="caution">
    <text evidence="5">The sequence shown here is derived from an EMBL/GenBank/DDBJ whole genome shotgun (WGS) entry which is preliminary data.</text>
</comment>
<evidence type="ECO:0000313" key="6">
    <source>
        <dbReference type="Proteomes" id="UP000437131"/>
    </source>
</evidence>
<dbReference type="InterPro" id="IPR029064">
    <property type="entry name" value="Ribosomal_eL30-like_sf"/>
</dbReference>
<dbReference type="Pfam" id="PF00588">
    <property type="entry name" value="SpoU_methylase"/>
    <property type="match status" value="1"/>
</dbReference>
<dbReference type="InterPro" id="IPR051259">
    <property type="entry name" value="rRNA_Methyltransferase"/>
</dbReference>
<dbReference type="Gene3D" id="3.40.1280.10">
    <property type="match status" value="1"/>
</dbReference>
<dbReference type="Pfam" id="PF22435">
    <property type="entry name" value="MRM3-like_sub_bind"/>
    <property type="match status" value="1"/>
</dbReference>
<dbReference type="GO" id="GO:0005737">
    <property type="term" value="C:cytoplasm"/>
    <property type="evidence" value="ECO:0007669"/>
    <property type="project" value="UniProtKB-ARBA"/>
</dbReference>